<sequence>MEIGSKCFNDHRDDVEGVRCEKACCISAEDRFMASTTIETMEVEELKGDEEDLHAGLMIPLPLTKLNLPSTANNAKNLNLAVLVAAGSFNPPTYMHLHMFESGREALLAHGYHVMGGYMSPANSAYVKQGLISAEHRIRMCQLVAEGSSFIMVDPWEALQTTYQRTLKVLARVTGALQHIASNFGSMRVFLLCGADLLESFTIPGVWLPDHVEKICRDYGLVCLHRGGRNLRNLIQNCELLAKHQENIIVVDNFESEISSTRVRENLSKLLPVDDLTPTCVIDYITSHGLYNVPQRSKSS</sequence>
<feature type="domain" description="Cytidyltransferase-like" evidence="13">
    <location>
        <begin position="85"/>
        <end position="266"/>
    </location>
</feature>
<comment type="catalytic activity">
    <reaction evidence="12">
        <text>beta-nicotinamide D-ribonucleotide + ATP + H(+) = diphosphate + NAD(+)</text>
        <dbReference type="Rhea" id="RHEA:21360"/>
        <dbReference type="ChEBI" id="CHEBI:14649"/>
        <dbReference type="ChEBI" id="CHEBI:15378"/>
        <dbReference type="ChEBI" id="CHEBI:30616"/>
        <dbReference type="ChEBI" id="CHEBI:33019"/>
        <dbReference type="ChEBI" id="CHEBI:57540"/>
        <dbReference type="EC" id="2.7.7.1"/>
    </reaction>
</comment>
<comment type="cofactor">
    <cofactor evidence="1">
        <name>Mg(2+)</name>
        <dbReference type="ChEBI" id="CHEBI:18420"/>
    </cofactor>
</comment>
<keyword evidence="5 12" id="KW-0808">Transferase</keyword>
<dbReference type="InterPro" id="IPR014729">
    <property type="entry name" value="Rossmann-like_a/b/a_fold"/>
</dbReference>
<dbReference type="InterPro" id="IPR005248">
    <property type="entry name" value="NadD/NMNAT"/>
</dbReference>
<dbReference type="EC" id="2.7.7.1" evidence="12"/>
<comment type="subunit">
    <text evidence="3">Homotetramer.</text>
</comment>
<dbReference type="GO" id="GO:0004515">
    <property type="term" value="F:nicotinate-nucleotide adenylyltransferase activity"/>
    <property type="evidence" value="ECO:0007669"/>
    <property type="project" value="UniProtKB-EC"/>
</dbReference>
<dbReference type="InterPro" id="IPR004821">
    <property type="entry name" value="Cyt_trans-like"/>
</dbReference>
<keyword evidence="4 12" id="KW-0662">Pyridine nucleotide biosynthesis</keyword>
<dbReference type="InterPro" id="IPR051182">
    <property type="entry name" value="Euk_NMN_adenylyltrnsfrase"/>
</dbReference>
<evidence type="ECO:0000259" key="13">
    <source>
        <dbReference type="Pfam" id="PF01467"/>
    </source>
</evidence>
<dbReference type="EC" id="2.7.7.18" evidence="12"/>
<evidence type="ECO:0000256" key="5">
    <source>
        <dbReference type="ARBA" id="ARBA00022679"/>
    </source>
</evidence>
<dbReference type="PANTHER" id="PTHR12039">
    <property type="entry name" value="NICOTINAMIDE MONONUCLEOTIDE ADENYLYLTRANSFERASE"/>
    <property type="match status" value="1"/>
</dbReference>
<dbReference type="SUPFAM" id="SSF52374">
    <property type="entry name" value="Nucleotidylyl transferase"/>
    <property type="match status" value="1"/>
</dbReference>
<comment type="catalytic activity">
    <reaction evidence="12">
        <text>nicotinate beta-D-ribonucleotide + ATP + H(+) = deamido-NAD(+) + diphosphate</text>
        <dbReference type="Rhea" id="RHEA:22860"/>
        <dbReference type="ChEBI" id="CHEBI:15378"/>
        <dbReference type="ChEBI" id="CHEBI:30616"/>
        <dbReference type="ChEBI" id="CHEBI:33019"/>
        <dbReference type="ChEBI" id="CHEBI:57502"/>
        <dbReference type="ChEBI" id="CHEBI:58437"/>
        <dbReference type="EC" id="2.7.7.18"/>
    </reaction>
</comment>
<dbReference type="FunFam" id="3.40.50.620:FF:000221">
    <property type="entry name" value="Nicotinamide/nicotinic acid mononucleotide adenylyltransferase 3"/>
    <property type="match status" value="1"/>
</dbReference>
<dbReference type="GO" id="GO:0005524">
    <property type="term" value="F:ATP binding"/>
    <property type="evidence" value="ECO:0007669"/>
    <property type="project" value="UniProtKB-KW"/>
</dbReference>
<evidence type="ECO:0000313" key="15">
    <source>
        <dbReference type="Proteomes" id="UP000886520"/>
    </source>
</evidence>
<keyword evidence="7 12" id="KW-0547">Nucleotide-binding</keyword>
<dbReference type="Gene3D" id="3.40.50.620">
    <property type="entry name" value="HUPs"/>
    <property type="match status" value="1"/>
</dbReference>
<dbReference type="OrthoDB" id="422187at2759"/>
<evidence type="ECO:0000313" key="14">
    <source>
        <dbReference type="EMBL" id="KAI5077456.1"/>
    </source>
</evidence>
<comment type="caution">
    <text evidence="14">The sequence shown here is derived from an EMBL/GenBank/DDBJ whole genome shotgun (WGS) entry which is preliminary data.</text>
</comment>
<dbReference type="GO" id="GO:0005759">
    <property type="term" value="C:mitochondrial matrix"/>
    <property type="evidence" value="ECO:0007669"/>
    <property type="project" value="UniProtKB-ARBA"/>
</dbReference>
<keyword evidence="8 12" id="KW-0067">ATP-binding</keyword>
<evidence type="ECO:0000256" key="12">
    <source>
        <dbReference type="RuleBase" id="RU362021"/>
    </source>
</evidence>
<name>A0A9D4ZLD4_ADICA</name>
<evidence type="ECO:0000256" key="9">
    <source>
        <dbReference type="ARBA" id="ARBA00023027"/>
    </source>
</evidence>
<evidence type="ECO:0000256" key="7">
    <source>
        <dbReference type="ARBA" id="ARBA00022741"/>
    </source>
</evidence>
<dbReference type="GO" id="GO:0000309">
    <property type="term" value="F:nicotinamide-nucleotide adenylyltransferase activity"/>
    <property type="evidence" value="ECO:0007669"/>
    <property type="project" value="UniProtKB-EC"/>
</dbReference>
<evidence type="ECO:0000256" key="4">
    <source>
        <dbReference type="ARBA" id="ARBA00022642"/>
    </source>
</evidence>
<dbReference type="PANTHER" id="PTHR12039:SF0">
    <property type="entry name" value="NICOTINAMIDE-NUCLEOTIDE ADENYLYLTRANSFERASE"/>
    <property type="match status" value="1"/>
</dbReference>
<evidence type="ECO:0000256" key="6">
    <source>
        <dbReference type="ARBA" id="ARBA00022695"/>
    </source>
</evidence>
<dbReference type="EMBL" id="JABFUD020000007">
    <property type="protein sequence ID" value="KAI5077456.1"/>
    <property type="molecule type" value="Genomic_DNA"/>
</dbReference>
<keyword evidence="10" id="KW-0496">Mitochondrion</keyword>
<dbReference type="NCBIfam" id="TIGR00482">
    <property type="entry name" value="nicotinate (nicotinamide) nucleotide adenylyltransferase"/>
    <property type="match status" value="1"/>
</dbReference>
<gene>
    <name evidence="14" type="ORF">GOP47_0007280</name>
</gene>
<comment type="pathway">
    <text evidence="12">Cofactor biosynthesis; NAD(+) biosynthesis; NAD(+) from nicotinamide D-ribonucleotide: step 1/1.</text>
</comment>
<proteinExistence type="inferred from homology"/>
<evidence type="ECO:0000256" key="11">
    <source>
        <dbReference type="ARBA" id="ARBA00093425"/>
    </source>
</evidence>
<evidence type="ECO:0000256" key="1">
    <source>
        <dbReference type="ARBA" id="ARBA00001946"/>
    </source>
</evidence>
<evidence type="ECO:0000256" key="2">
    <source>
        <dbReference type="ARBA" id="ARBA00004173"/>
    </source>
</evidence>
<protein>
    <recommendedName>
        <fullName evidence="12">Nicotinamide-nucleotide adenylyltransferase</fullName>
        <ecNumber evidence="12">2.7.7.1</ecNumber>
        <ecNumber evidence="12">2.7.7.18</ecNumber>
    </recommendedName>
</protein>
<accession>A0A9D4ZLD4</accession>
<keyword evidence="15" id="KW-1185">Reference proteome</keyword>
<dbReference type="GO" id="GO:0009435">
    <property type="term" value="P:NAD+ biosynthetic process"/>
    <property type="evidence" value="ECO:0007669"/>
    <property type="project" value="InterPro"/>
</dbReference>
<keyword evidence="6 12" id="KW-0548">Nucleotidyltransferase</keyword>
<evidence type="ECO:0000256" key="10">
    <source>
        <dbReference type="ARBA" id="ARBA00023128"/>
    </source>
</evidence>
<evidence type="ECO:0000256" key="8">
    <source>
        <dbReference type="ARBA" id="ARBA00022840"/>
    </source>
</evidence>
<evidence type="ECO:0000256" key="3">
    <source>
        <dbReference type="ARBA" id="ARBA00011881"/>
    </source>
</evidence>
<comment type="subcellular location">
    <subcellularLocation>
        <location evidence="2">Mitochondrion</location>
    </subcellularLocation>
</comment>
<dbReference type="AlphaFoldDB" id="A0A9D4ZLD4"/>
<dbReference type="Pfam" id="PF01467">
    <property type="entry name" value="CTP_transf_like"/>
    <property type="match status" value="1"/>
</dbReference>
<dbReference type="Proteomes" id="UP000886520">
    <property type="component" value="Chromosome 7"/>
</dbReference>
<reference evidence="14" key="1">
    <citation type="submission" date="2021-01" db="EMBL/GenBank/DDBJ databases">
        <title>Adiantum capillus-veneris genome.</title>
        <authorList>
            <person name="Fang Y."/>
            <person name="Liao Q."/>
        </authorList>
    </citation>
    <scope>NUCLEOTIDE SEQUENCE</scope>
    <source>
        <strain evidence="14">H3</strain>
        <tissue evidence="14">Leaf</tissue>
    </source>
</reference>
<organism evidence="14 15">
    <name type="scientific">Adiantum capillus-veneris</name>
    <name type="common">Maidenhair fern</name>
    <dbReference type="NCBI Taxonomy" id="13818"/>
    <lineage>
        <taxon>Eukaryota</taxon>
        <taxon>Viridiplantae</taxon>
        <taxon>Streptophyta</taxon>
        <taxon>Embryophyta</taxon>
        <taxon>Tracheophyta</taxon>
        <taxon>Polypodiopsida</taxon>
        <taxon>Polypodiidae</taxon>
        <taxon>Polypodiales</taxon>
        <taxon>Pteridineae</taxon>
        <taxon>Pteridaceae</taxon>
        <taxon>Vittarioideae</taxon>
        <taxon>Adiantum</taxon>
    </lineage>
</organism>
<comment type="similarity">
    <text evidence="12">Belongs to the eukaryotic NMN adenylyltransferase family.</text>
</comment>
<keyword evidence="9 12" id="KW-0520">NAD</keyword>
<comment type="function">
    <text evidence="11">Catalyzes the formation of NAD(+) from nicotinamide mononucleotide (NMN) and ATP. Can also use the deamidated form; nicotinic acid mononucleotide (NaMN) as substrate with the same efficiency. Can use triazofurin monophosphate (TrMP) as substrate. Can also use GTP and ITP as nucleotide donors. Also catalyzes the reverse reaction, i.e. the pyrophosphorolytic cleavage of NAD(+). For the pyrophosphorolytic activity, can use NAD(+), NADH, NaAD, nicotinic acid adenine dinucleotide phosphate (NHD), nicotinamide guanine dinucleotide (NGD) as substrates. Fails to cleave phosphorylated dinucleotides NADP(+), NADPH and NaADP(+). Protects against axonal degeneration following injury. May be involved in the maintenance of axonal integrity. Also functions as a stress-response chaperone protein that prevents toxic aggregation of proteins; this function may be independent of its NAD(+) synthesis activity.</text>
</comment>